<dbReference type="PANTHER" id="PTHR30203:SF33">
    <property type="entry name" value="BLR4455 PROTEIN"/>
    <property type="match status" value="1"/>
</dbReference>
<dbReference type="EMBL" id="DROP01000007">
    <property type="protein sequence ID" value="HHI88330.1"/>
    <property type="molecule type" value="Genomic_DNA"/>
</dbReference>
<reference evidence="2" key="1">
    <citation type="journal article" date="2020" name="mSystems">
        <title>Genome- and Community-Level Interaction Insights into Carbon Utilization and Element Cycling Functions of Hydrothermarchaeota in Hydrothermal Sediment.</title>
        <authorList>
            <person name="Zhou Z."/>
            <person name="Liu Y."/>
            <person name="Xu W."/>
            <person name="Pan J."/>
            <person name="Luo Z.H."/>
            <person name="Li M."/>
        </authorList>
    </citation>
    <scope>NUCLEOTIDE SEQUENCE [LARGE SCALE GENOMIC DNA]</scope>
    <source>
        <strain evidence="2">HyVt-538</strain>
    </source>
</reference>
<dbReference type="SUPFAM" id="SSF56954">
    <property type="entry name" value="Outer membrane efflux proteins (OEP)"/>
    <property type="match status" value="1"/>
</dbReference>
<feature type="non-terminal residue" evidence="2">
    <location>
        <position position="213"/>
    </location>
</feature>
<evidence type="ECO:0000256" key="1">
    <source>
        <dbReference type="ARBA" id="ARBA00007613"/>
    </source>
</evidence>
<dbReference type="InterPro" id="IPR010131">
    <property type="entry name" value="MdtP/NodT-like"/>
</dbReference>
<comment type="caution">
    <text evidence="2">The sequence shown here is derived from an EMBL/GenBank/DDBJ whole genome shotgun (WGS) entry which is preliminary data.</text>
</comment>
<dbReference type="Proteomes" id="UP000885806">
    <property type="component" value="Unassembled WGS sequence"/>
</dbReference>
<dbReference type="Pfam" id="PF02321">
    <property type="entry name" value="OEP"/>
    <property type="match status" value="1"/>
</dbReference>
<dbReference type="InterPro" id="IPR003423">
    <property type="entry name" value="OMP_efflux"/>
</dbReference>
<accession>A0A7V5U0S1</accession>
<protein>
    <submittedName>
        <fullName evidence="2">TolC family protein</fullName>
    </submittedName>
</protein>
<dbReference type="Gene3D" id="1.20.1600.10">
    <property type="entry name" value="Outer membrane efflux proteins (OEP)"/>
    <property type="match status" value="1"/>
</dbReference>
<dbReference type="PROSITE" id="PS51257">
    <property type="entry name" value="PROKAR_LIPOPROTEIN"/>
    <property type="match status" value="1"/>
</dbReference>
<organism evidence="2">
    <name type="scientific">Hellea balneolensis</name>
    <dbReference type="NCBI Taxonomy" id="287478"/>
    <lineage>
        <taxon>Bacteria</taxon>
        <taxon>Pseudomonadati</taxon>
        <taxon>Pseudomonadota</taxon>
        <taxon>Alphaproteobacteria</taxon>
        <taxon>Maricaulales</taxon>
        <taxon>Robiginitomaculaceae</taxon>
        <taxon>Hellea</taxon>
    </lineage>
</organism>
<dbReference type="GO" id="GO:0015562">
    <property type="term" value="F:efflux transmembrane transporter activity"/>
    <property type="evidence" value="ECO:0007669"/>
    <property type="project" value="InterPro"/>
</dbReference>
<proteinExistence type="inferred from homology"/>
<evidence type="ECO:0000313" key="2">
    <source>
        <dbReference type="EMBL" id="HHI88330.1"/>
    </source>
</evidence>
<name>A0A7V5U0S1_9PROT</name>
<dbReference type="AlphaFoldDB" id="A0A7V5U0S1"/>
<sequence>MMWKHLMSGTAVMMLVGCTAIPTPLSQQDNAMTAAALKQGATEGQEPVTGAIDLYEAMARALKYNLDHRVAMMEFDLARRDYDLSKWDMLPQMVANGGYYGRNNDAGASSLSLLSGRQSLEPSTSTERDVFNADLTASWNILDFGLSKIRAEQLGDESLIYQERRRKAIIQLMEDVHRAYWRALSAQRLGNRLAALEADVQKSFDDSRRLYQG</sequence>
<gene>
    <name evidence="2" type="ORF">ENK01_00120</name>
</gene>
<dbReference type="PANTHER" id="PTHR30203">
    <property type="entry name" value="OUTER MEMBRANE CATION EFFLUX PROTEIN"/>
    <property type="match status" value="1"/>
</dbReference>
<comment type="similarity">
    <text evidence="1">Belongs to the outer membrane factor (OMF) (TC 1.B.17) family.</text>
</comment>